<feature type="transmembrane region" description="Helical" evidence="8">
    <location>
        <begin position="440"/>
        <end position="460"/>
    </location>
</feature>
<feature type="signal peptide" evidence="9">
    <location>
        <begin position="1"/>
        <end position="22"/>
    </location>
</feature>
<dbReference type="Pfam" id="PF16010">
    <property type="entry name" value="CDH-cyt"/>
    <property type="match status" value="1"/>
</dbReference>
<evidence type="ECO:0000256" key="5">
    <source>
        <dbReference type="ARBA" id="ARBA00022989"/>
    </source>
</evidence>
<feature type="transmembrane region" description="Helical" evidence="8">
    <location>
        <begin position="334"/>
        <end position="359"/>
    </location>
</feature>
<dbReference type="SUPFAM" id="SSF49344">
    <property type="entry name" value="CBD9-like"/>
    <property type="match status" value="1"/>
</dbReference>
<protein>
    <submittedName>
        <fullName evidence="11">Iron reductase domain protein</fullName>
    </submittedName>
</protein>
<dbReference type="Gene3D" id="1.20.120.1770">
    <property type="match status" value="1"/>
</dbReference>
<dbReference type="InterPro" id="IPR015920">
    <property type="entry name" value="Cellobiose_DH-like_cyt"/>
</dbReference>
<evidence type="ECO:0000256" key="4">
    <source>
        <dbReference type="ARBA" id="ARBA00022982"/>
    </source>
</evidence>
<comment type="subcellular location">
    <subcellularLocation>
        <location evidence="1">Membrane</location>
    </subcellularLocation>
</comment>
<evidence type="ECO:0000313" key="11">
    <source>
        <dbReference type="EMBL" id="KAF2656210.1"/>
    </source>
</evidence>
<evidence type="ECO:0000313" key="12">
    <source>
        <dbReference type="Proteomes" id="UP000799324"/>
    </source>
</evidence>
<proteinExistence type="predicted"/>
<evidence type="ECO:0000256" key="3">
    <source>
        <dbReference type="ARBA" id="ARBA00022692"/>
    </source>
</evidence>
<dbReference type="Proteomes" id="UP000799324">
    <property type="component" value="Unassembled WGS sequence"/>
</dbReference>
<accession>A0A6A6T8S9</accession>
<feature type="region of interest" description="Disordered" evidence="7">
    <location>
        <begin position="179"/>
        <end position="293"/>
    </location>
</feature>
<evidence type="ECO:0000256" key="8">
    <source>
        <dbReference type="SAM" id="Phobius"/>
    </source>
</evidence>
<dbReference type="PROSITE" id="PS50939">
    <property type="entry name" value="CYTOCHROME_B561"/>
    <property type="match status" value="1"/>
</dbReference>
<dbReference type="GO" id="GO:0016020">
    <property type="term" value="C:membrane"/>
    <property type="evidence" value="ECO:0007669"/>
    <property type="project" value="UniProtKB-SubCell"/>
</dbReference>
<feature type="transmembrane region" description="Helical" evidence="8">
    <location>
        <begin position="303"/>
        <end position="327"/>
    </location>
</feature>
<dbReference type="SMART" id="SM00664">
    <property type="entry name" value="DoH"/>
    <property type="match status" value="1"/>
</dbReference>
<evidence type="ECO:0000256" key="2">
    <source>
        <dbReference type="ARBA" id="ARBA00022448"/>
    </source>
</evidence>
<keyword evidence="2" id="KW-0813">Transport</keyword>
<gene>
    <name evidence="11" type="ORF">K491DRAFT_715591</name>
</gene>
<keyword evidence="3 8" id="KW-0812">Transmembrane</keyword>
<keyword evidence="4" id="KW-0249">Electron transport</keyword>
<dbReference type="CDD" id="cd09630">
    <property type="entry name" value="CDH_like_cytochrome"/>
    <property type="match status" value="1"/>
</dbReference>
<keyword evidence="12" id="KW-1185">Reference proteome</keyword>
<dbReference type="OrthoDB" id="19261at2759"/>
<keyword evidence="5 8" id="KW-1133">Transmembrane helix</keyword>
<feature type="compositionally biased region" description="Polar residues" evidence="7">
    <location>
        <begin position="179"/>
        <end position="196"/>
    </location>
</feature>
<dbReference type="EMBL" id="MU004339">
    <property type="protein sequence ID" value="KAF2656210.1"/>
    <property type="molecule type" value="Genomic_DNA"/>
</dbReference>
<reference evidence="11" key="1">
    <citation type="journal article" date="2020" name="Stud. Mycol.">
        <title>101 Dothideomycetes genomes: a test case for predicting lifestyles and emergence of pathogens.</title>
        <authorList>
            <person name="Haridas S."/>
            <person name="Albert R."/>
            <person name="Binder M."/>
            <person name="Bloem J."/>
            <person name="Labutti K."/>
            <person name="Salamov A."/>
            <person name="Andreopoulos B."/>
            <person name="Baker S."/>
            <person name="Barry K."/>
            <person name="Bills G."/>
            <person name="Bluhm B."/>
            <person name="Cannon C."/>
            <person name="Castanera R."/>
            <person name="Culley D."/>
            <person name="Daum C."/>
            <person name="Ezra D."/>
            <person name="Gonzalez J."/>
            <person name="Henrissat B."/>
            <person name="Kuo A."/>
            <person name="Liang C."/>
            <person name="Lipzen A."/>
            <person name="Lutzoni F."/>
            <person name="Magnuson J."/>
            <person name="Mondo S."/>
            <person name="Nolan M."/>
            <person name="Ohm R."/>
            <person name="Pangilinan J."/>
            <person name="Park H.-J."/>
            <person name="Ramirez L."/>
            <person name="Alfaro M."/>
            <person name="Sun H."/>
            <person name="Tritt A."/>
            <person name="Yoshinaga Y."/>
            <person name="Zwiers L.-H."/>
            <person name="Turgeon B."/>
            <person name="Goodwin S."/>
            <person name="Spatafora J."/>
            <person name="Crous P."/>
            <person name="Grigoriev I."/>
        </authorList>
    </citation>
    <scope>NUCLEOTIDE SEQUENCE</scope>
    <source>
        <strain evidence="11">CBS 122681</strain>
    </source>
</reference>
<feature type="compositionally biased region" description="Low complexity" evidence="7">
    <location>
        <begin position="197"/>
        <end position="243"/>
    </location>
</feature>
<evidence type="ECO:0000256" key="9">
    <source>
        <dbReference type="SAM" id="SignalP"/>
    </source>
</evidence>
<evidence type="ECO:0000256" key="1">
    <source>
        <dbReference type="ARBA" id="ARBA00004370"/>
    </source>
</evidence>
<feature type="region of interest" description="Disordered" evidence="7">
    <location>
        <begin position="468"/>
        <end position="502"/>
    </location>
</feature>
<evidence type="ECO:0000256" key="6">
    <source>
        <dbReference type="ARBA" id="ARBA00023136"/>
    </source>
</evidence>
<dbReference type="AlphaFoldDB" id="A0A6A6T8S9"/>
<dbReference type="InterPro" id="IPR006593">
    <property type="entry name" value="Cyt_b561/ferric_Rdtase_TM"/>
</dbReference>
<evidence type="ECO:0000259" key="10">
    <source>
        <dbReference type="PROSITE" id="PS50939"/>
    </source>
</evidence>
<sequence>MARPGRRAAAATLLAFASHTSAQLAKVCATTDVCYQLNIPESTASSGSGDIFFQISAPIDYEWAALGQGTSMGGSNMFVVYTSADGKNVTVSPRTASGHNTPTVNGEAQVTLLEGSGVSNGKMIANVRCSNCNSWSGGTADFTASTGNWIHAFHSSGGPKNSDSQDASITQHDNQDTFQWDYSNAKGGSSVNPLLNTSPSGTGSAGGTATSCVPRSASGAAASGTTASGAITSAAQTTAASTTDGRPTSRPTTRPWGPPSEKRQEEDVNYCDDNGGDGSNSGTTFLGNGSSGGRGGSTQRMMLIAHGTLACLAFVIFFPAGAIAIRLASFPGVVWFHAAFQVFAYLVYIAAFGLGVYIASDMDLLDEYHPIIGIVVFIALFIQPIFGYLHHLMFKKYSHRTFWSYAHIWVGRLAITLGIINGGLGFKLADSMGMSSKPGMIAYSVIAGFVWLAWVASAVIGERRRKMTGVERPPKYSRSSPETAQRDEQHPINGHYAPAADR</sequence>
<dbReference type="InterPro" id="IPR005018">
    <property type="entry name" value="DOMON_domain"/>
</dbReference>
<feature type="domain" description="Cytochrome b561" evidence="10">
    <location>
        <begin position="270"/>
        <end position="463"/>
    </location>
</feature>
<evidence type="ECO:0000256" key="7">
    <source>
        <dbReference type="SAM" id="MobiDB-lite"/>
    </source>
</evidence>
<keyword evidence="6 8" id="KW-0472">Membrane</keyword>
<feature type="chain" id="PRO_5025482604" evidence="9">
    <location>
        <begin position="23"/>
        <end position="502"/>
    </location>
</feature>
<feature type="transmembrane region" description="Helical" evidence="8">
    <location>
        <begin position="371"/>
        <end position="390"/>
    </location>
</feature>
<organism evidence="11 12">
    <name type="scientific">Lophiostoma macrostomum CBS 122681</name>
    <dbReference type="NCBI Taxonomy" id="1314788"/>
    <lineage>
        <taxon>Eukaryota</taxon>
        <taxon>Fungi</taxon>
        <taxon>Dikarya</taxon>
        <taxon>Ascomycota</taxon>
        <taxon>Pezizomycotina</taxon>
        <taxon>Dothideomycetes</taxon>
        <taxon>Pleosporomycetidae</taxon>
        <taxon>Pleosporales</taxon>
        <taxon>Lophiostomataceae</taxon>
        <taxon>Lophiostoma</taxon>
    </lineage>
</organism>
<keyword evidence="9" id="KW-0732">Signal</keyword>
<feature type="transmembrane region" description="Helical" evidence="8">
    <location>
        <begin position="402"/>
        <end position="420"/>
    </location>
</feature>
<dbReference type="PANTHER" id="PTHR47797">
    <property type="entry name" value="DEHYDROGENASE, PUTATIVE (AFU_ORTHOLOGUE AFUA_8G05805)-RELATED"/>
    <property type="match status" value="1"/>
</dbReference>
<name>A0A6A6T8S9_9PLEO</name>
<dbReference type="PANTHER" id="PTHR47797:SF1">
    <property type="entry name" value="CYTOCHROME B561 DOMAIN-CONTAINING PROTEIN-RELATED"/>
    <property type="match status" value="1"/>
</dbReference>
<dbReference type="Gene3D" id="2.60.40.1210">
    <property type="entry name" value="Cellobiose dehydrogenase, cytochrome domain"/>
    <property type="match status" value="1"/>
</dbReference>
<dbReference type="SMART" id="SM00665">
    <property type="entry name" value="B561"/>
    <property type="match status" value="1"/>
</dbReference>
<dbReference type="CDD" id="cd08760">
    <property type="entry name" value="Cyt_b561_FRRS1_like"/>
    <property type="match status" value="1"/>
</dbReference>